<name>A0A0F9QXL2_9ZZZZ</name>
<feature type="transmembrane region" description="Helical" evidence="2">
    <location>
        <begin position="433"/>
        <end position="454"/>
    </location>
</feature>
<feature type="transmembrane region" description="Helical" evidence="2">
    <location>
        <begin position="500"/>
        <end position="519"/>
    </location>
</feature>
<evidence type="ECO:0000313" key="3">
    <source>
        <dbReference type="EMBL" id="KKN41732.1"/>
    </source>
</evidence>
<reference evidence="3" key="1">
    <citation type="journal article" date="2015" name="Nature">
        <title>Complex archaea that bridge the gap between prokaryotes and eukaryotes.</title>
        <authorList>
            <person name="Spang A."/>
            <person name="Saw J.H."/>
            <person name="Jorgensen S.L."/>
            <person name="Zaremba-Niedzwiedzka K."/>
            <person name="Martijn J."/>
            <person name="Lind A.E."/>
            <person name="van Eijk R."/>
            <person name="Schleper C."/>
            <person name="Guy L."/>
            <person name="Ettema T.J."/>
        </authorList>
    </citation>
    <scope>NUCLEOTIDE SEQUENCE</scope>
</reference>
<keyword evidence="1" id="KW-0175">Coiled coil</keyword>
<keyword evidence="2" id="KW-0812">Transmembrane</keyword>
<feature type="transmembrane region" description="Helical" evidence="2">
    <location>
        <begin position="565"/>
        <end position="582"/>
    </location>
</feature>
<dbReference type="EMBL" id="LAZR01001629">
    <property type="protein sequence ID" value="KKN41732.1"/>
    <property type="molecule type" value="Genomic_DNA"/>
</dbReference>
<dbReference type="AlphaFoldDB" id="A0A0F9QXL2"/>
<evidence type="ECO:0000256" key="2">
    <source>
        <dbReference type="SAM" id="Phobius"/>
    </source>
</evidence>
<gene>
    <name evidence="3" type="ORF">LCGC14_0720500</name>
</gene>
<keyword evidence="2" id="KW-0472">Membrane</keyword>
<evidence type="ECO:0000256" key="1">
    <source>
        <dbReference type="SAM" id="Coils"/>
    </source>
</evidence>
<comment type="caution">
    <text evidence="3">The sequence shown here is derived from an EMBL/GenBank/DDBJ whole genome shotgun (WGS) entry which is preliminary data.</text>
</comment>
<organism evidence="3">
    <name type="scientific">marine sediment metagenome</name>
    <dbReference type="NCBI Taxonomy" id="412755"/>
    <lineage>
        <taxon>unclassified sequences</taxon>
        <taxon>metagenomes</taxon>
        <taxon>ecological metagenomes</taxon>
    </lineage>
</organism>
<protein>
    <submittedName>
        <fullName evidence="3">Uncharacterized protein</fullName>
    </submittedName>
</protein>
<proteinExistence type="predicted"/>
<sequence length="636" mass="70945">MSEEGIDPVYETTKNLVTTNRLLWTGISVTNKKLALQVATLNKNTEEIKKLASVSEVLEVSMFTSTTTLMLGFGKFTNQFKDIMYHLAKIMTESFFGIVNSLQQLDRTLKDNTNMILRALGSEEHWKSAEEYRTEELIGSLNAFKGHTDLWVDFLADPAWGEKFWKAVQEDATDAFDKIYNWAHVMIGQVFEKQIGYIADKSQDFGKLKIELFENLENIPKEMRESSNRIFEEISKSLIGVLEGKKKEKYEINPFVKGITNFIHKLRGAILLSQKLPSILKKGLLRVTAKAIGLIQILDKFKLPNILQKGLDKANEFMKKFAKRQLIKAFQFGIGFLKQVINLGTAPGMATFTKMISSLAKIINVILIPLRPFLFMLELISDVLEAALSPMQAVLYEALQPLMQDLVQSLPDLMDMVNEWMEEEAFQNLVMDIISAFTGLITAITSGGLMRTIFDLTMKMLKLATTIISANLIVSLFSLTGVIAELAFELVKPGPGGKTLIEWIVELSATLGGFAIRIFKAFGPLLRMITDMDIRTFGRVLYGIGLGFAIIQGMSHGGIFGLALAGVYAGVWAVAASGLLSLQEGGIVPGQGPVPIMAHGGEQVLSVDMQEEMIELLQENNNLQIEILKMKQEKYR</sequence>
<feature type="transmembrane region" description="Helical" evidence="2">
    <location>
        <begin position="540"/>
        <end position="559"/>
    </location>
</feature>
<accession>A0A0F9QXL2</accession>
<feature type="transmembrane region" description="Helical" evidence="2">
    <location>
        <begin position="466"/>
        <end position="488"/>
    </location>
</feature>
<feature type="coiled-coil region" evidence="1">
    <location>
        <begin position="606"/>
        <end position="633"/>
    </location>
</feature>
<keyword evidence="2" id="KW-1133">Transmembrane helix</keyword>